<feature type="compositionally biased region" description="Low complexity" evidence="3">
    <location>
        <begin position="106"/>
        <end position="119"/>
    </location>
</feature>
<evidence type="ECO:0000256" key="1">
    <source>
        <dbReference type="ARBA" id="ARBA00022741"/>
    </source>
</evidence>
<dbReference type="GO" id="GO:0016236">
    <property type="term" value="P:macroautophagy"/>
    <property type="evidence" value="ECO:0007669"/>
    <property type="project" value="InterPro"/>
</dbReference>
<evidence type="ECO:0000256" key="3">
    <source>
        <dbReference type="SAM" id="MobiDB-lite"/>
    </source>
</evidence>
<dbReference type="PROSITE" id="PS50082">
    <property type="entry name" value="WD_REPEATS_2"/>
    <property type="match status" value="1"/>
</dbReference>
<dbReference type="GO" id="GO:0034272">
    <property type="term" value="C:phosphatidylinositol 3-kinase complex, class III, type II"/>
    <property type="evidence" value="ECO:0007669"/>
    <property type="project" value="TreeGrafter"/>
</dbReference>
<feature type="non-terminal residue" evidence="4">
    <location>
        <position position="257"/>
    </location>
</feature>
<keyword evidence="2" id="KW-0853">WD repeat</keyword>
<dbReference type="PANTHER" id="PTHR17583:SF0">
    <property type="entry name" value="PHOSPHOINOSITIDE 3-KINASE REGULATORY SUBUNIT 4"/>
    <property type="match status" value="1"/>
</dbReference>
<dbReference type="GO" id="GO:0004674">
    <property type="term" value="F:protein serine/threonine kinase activity"/>
    <property type="evidence" value="ECO:0007669"/>
    <property type="project" value="InterPro"/>
</dbReference>
<dbReference type="InterPro" id="IPR015943">
    <property type="entry name" value="WD40/YVTN_repeat-like_dom_sf"/>
</dbReference>
<reference evidence="4 5" key="1">
    <citation type="journal article" date="2018" name="Nat. Ecol. Evol.">
        <title>Genomic signatures of mitonuclear coevolution across populations of Tigriopus californicus.</title>
        <authorList>
            <person name="Barreto F.S."/>
            <person name="Watson E.T."/>
            <person name="Lima T.G."/>
            <person name="Willett C.S."/>
            <person name="Edmands S."/>
            <person name="Li W."/>
            <person name="Burton R.S."/>
        </authorList>
    </citation>
    <scope>NUCLEOTIDE SEQUENCE [LARGE SCALE GENOMIC DNA]</scope>
    <source>
        <strain evidence="4 5">San Diego</strain>
    </source>
</reference>
<dbReference type="Pfam" id="PF00400">
    <property type="entry name" value="WD40"/>
    <property type="match status" value="1"/>
</dbReference>
<dbReference type="SUPFAM" id="SSF50978">
    <property type="entry name" value="WD40 repeat-like"/>
    <property type="match status" value="1"/>
</dbReference>
<evidence type="ECO:0000313" key="5">
    <source>
        <dbReference type="Proteomes" id="UP000318571"/>
    </source>
</evidence>
<sequence>MSPEVEDQLLMYREHLIKMAQNRANFKPKKFDGMVDLSRHMAKANLIRPIPEHQHIPPVNEEWQQLFGPEASPGSDFASEAQSGLDGAGSNRSVGRSVSPAHSGATTSPRRSRTPQPSSIEKSYEPSVTLDHLLRTKRGEYALHAKKRAQLGYGNDCDKTMPSCDWRLQGNLLTHLHEHELGIVQLARIPDRPIFVSASLDGTVRLWDISNFESSNVVDRSHKQYRKYEGCPLTSLDISGAGDLMATSAENGSICVQ</sequence>
<feature type="region of interest" description="Disordered" evidence="3">
    <location>
        <begin position="66"/>
        <end position="127"/>
    </location>
</feature>
<organism evidence="4 5">
    <name type="scientific">Tigriopus californicus</name>
    <name type="common">Marine copepod</name>
    <dbReference type="NCBI Taxonomy" id="6832"/>
    <lineage>
        <taxon>Eukaryota</taxon>
        <taxon>Metazoa</taxon>
        <taxon>Ecdysozoa</taxon>
        <taxon>Arthropoda</taxon>
        <taxon>Crustacea</taxon>
        <taxon>Multicrustacea</taxon>
        <taxon>Hexanauplia</taxon>
        <taxon>Copepoda</taxon>
        <taxon>Harpacticoida</taxon>
        <taxon>Harpacticidae</taxon>
        <taxon>Tigriopus</taxon>
    </lineage>
</organism>
<dbReference type="GO" id="GO:0034271">
    <property type="term" value="C:phosphatidylinositol 3-kinase complex, class III, type I"/>
    <property type="evidence" value="ECO:0007669"/>
    <property type="project" value="TreeGrafter"/>
</dbReference>
<dbReference type="AlphaFoldDB" id="A0A553PFJ9"/>
<dbReference type="Gene3D" id="2.130.10.10">
    <property type="entry name" value="YVTN repeat-like/Quinoprotein amine dehydrogenase"/>
    <property type="match status" value="1"/>
</dbReference>
<dbReference type="PROSITE" id="PS50294">
    <property type="entry name" value="WD_REPEATS_REGION"/>
    <property type="match status" value="1"/>
</dbReference>
<dbReference type="GO" id="GO:0000166">
    <property type="term" value="F:nucleotide binding"/>
    <property type="evidence" value="ECO:0007669"/>
    <property type="project" value="UniProtKB-KW"/>
</dbReference>
<dbReference type="GO" id="GO:0006623">
    <property type="term" value="P:protein targeting to vacuole"/>
    <property type="evidence" value="ECO:0007669"/>
    <property type="project" value="TreeGrafter"/>
</dbReference>
<dbReference type="InterPro" id="IPR045162">
    <property type="entry name" value="Vps15-like"/>
</dbReference>
<dbReference type="PANTHER" id="PTHR17583">
    <property type="entry name" value="PHOSPHOINOSITIDE 3-KINASE REGULATORY SUBUNIT 4"/>
    <property type="match status" value="1"/>
</dbReference>
<protein>
    <submittedName>
        <fullName evidence="4">Uncharacterized protein</fullName>
    </submittedName>
</protein>
<dbReference type="SMART" id="SM00320">
    <property type="entry name" value="WD40"/>
    <property type="match status" value="1"/>
</dbReference>
<gene>
    <name evidence="4" type="ORF">TCAL_15961</name>
</gene>
<accession>A0A553PFJ9</accession>
<dbReference type="InterPro" id="IPR036322">
    <property type="entry name" value="WD40_repeat_dom_sf"/>
</dbReference>
<dbReference type="STRING" id="6832.A0A553PFJ9"/>
<dbReference type="InterPro" id="IPR001680">
    <property type="entry name" value="WD40_rpt"/>
</dbReference>
<comment type="caution">
    <text evidence="4">The sequence shown here is derived from an EMBL/GenBank/DDBJ whole genome shotgun (WGS) entry which is preliminary data.</text>
</comment>
<evidence type="ECO:0000256" key="2">
    <source>
        <dbReference type="PROSITE-ProRule" id="PRU00221"/>
    </source>
</evidence>
<dbReference type="GO" id="GO:0045324">
    <property type="term" value="P:late endosome to vacuole transport"/>
    <property type="evidence" value="ECO:0007669"/>
    <property type="project" value="InterPro"/>
</dbReference>
<dbReference type="GO" id="GO:0005770">
    <property type="term" value="C:late endosome"/>
    <property type="evidence" value="ECO:0007669"/>
    <property type="project" value="TreeGrafter"/>
</dbReference>
<name>A0A553PFJ9_TIGCA</name>
<keyword evidence="5" id="KW-1185">Reference proteome</keyword>
<dbReference type="EMBL" id="VCGU01000004">
    <property type="protein sequence ID" value="TRY76443.1"/>
    <property type="molecule type" value="Genomic_DNA"/>
</dbReference>
<dbReference type="GO" id="GO:0071561">
    <property type="term" value="C:nucleus-vacuole junction"/>
    <property type="evidence" value="ECO:0007669"/>
    <property type="project" value="TreeGrafter"/>
</dbReference>
<proteinExistence type="predicted"/>
<feature type="repeat" description="WD" evidence="2">
    <location>
        <begin position="176"/>
        <end position="217"/>
    </location>
</feature>
<dbReference type="OMA" id="RHMAKAN"/>
<evidence type="ECO:0000313" key="4">
    <source>
        <dbReference type="EMBL" id="TRY76443.1"/>
    </source>
</evidence>
<dbReference type="Proteomes" id="UP000318571">
    <property type="component" value="Chromosome 5"/>
</dbReference>
<keyword evidence="1" id="KW-0547">Nucleotide-binding</keyword>